<keyword evidence="10" id="KW-0460">Magnesium</keyword>
<keyword evidence="8 10" id="KW-0501">Molybdenum cofactor biosynthesis</keyword>
<comment type="function">
    <text evidence="1 10">Catalyzes the insertion of molybdate into adenylated molybdopterin with the concomitant release of AMP.</text>
</comment>
<dbReference type="Gene3D" id="3.40.980.10">
    <property type="entry name" value="MoaB/Mog-like domain"/>
    <property type="match status" value="1"/>
</dbReference>
<dbReference type="InterPro" id="IPR036425">
    <property type="entry name" value="MoaB/Mog-like_dom_sf"/>
</dbReference>
<evidence type="ECO:0000256" key="4">
    <source>
        <dbReference type="ARBA" id="ARBA00010763"/>
    </source>
</evidence>
<keyword evidence="10" id="KW-0808">Transferase</keyword>
<dbReference type="PROSITE" id="PS01079">
    <property type="entry name" value="MOCF_BIOSYNTHESIS_2"/>
    <property type="match status" value="1"/>
</dbReference>
<dbReference type="InterPro" id="IPR005110">
    <property type="entry name" value="MoeA_linker/N"/>
</dbReference>
<evidence type="ECO:0000256" key="2">
    <source>
        <dbReference type="ARBA" id="ARBA00003487"/>
    </source>
</evidence>
<dbReference type="Gene3D" id="2.40.340.10">
    <property type="entry name" value="MoeA, C-terminal, domain IV"/>
    <property type="match status" value="1"/>
</dbReference>
<dbReference type="CDD" id="cd00887">
    <property type="entry name" value="MoeA"/>
    <property type="match status" value="1"/>
</dbReference>
<name>A0A521FE26_9BACL</name>
<dbReference type="SUPFAM" id="SSF53218">
    <property type="entry name" value="Molybdenum cofactor biosynthesis proteins"/>
    <property type="match status" value="1"/>
</dbReference>
<dbReference type="Pfam" id="PF00994">
    <property type="entry name" value="MoCF_biosynth"/>
    <property type="match status" value="1"/>
</dbReference>
<gene>
    <name evidence="12" type="ORF">SAMN06264849_11714</name>
</gene>
<organism evidence="12 13">
    <name type="scientific">Melghirimyces algeriensis</name>
    <dbReference type="NCBI Taxonomy" id="910412"/>
    <lineage>
        <taxon>Bacteria</taxon>
        <taxon>Bacillati</taxon>
        <taxon>Bacillota</taxon>
        <taxon>Bacilli</taxon>
        <taxon>Bacillales</taxon>
        <taxon>Thermoactinomycetaceae</taxon>
        <taxon>Melghirimyces</taxon>
    </lineage>
</organism>
<dbReference type="InterPro" id="IPR036688">
    <property type="entry name" value="MoeA_C_domain_IV_sf"/>
</dbReference>
<evidence type="ECO:0000256" key="9">
    <source>
        <dbReference type="ARBA" id="ARBA00047317"/>
    </source>
</evidence>
<protein>
    <recommendedName>
        <fullName evidence="6 10">Molybdopterin molybdenumtransferase</fullName>
        <ecNumber evidence="5 10">2.10.1.1</ecNumber>
    </recommendedName>
</protein>
<dbReference type="SMART" id="SM00852">
    <property type="entry name" value="MoCF_biosynth"/>
    <property type="match status" value="1"/>
</dbReference>
<dbReference type="UniPathway" id="UPA00344"/>
<sequence>MRNTRLDSIPRDEALHQLLTAVDFHPEKEEVSVSNACGRVTSHPVIAERSMPPHASAAMDGIAVQAEMLQGASLEKPVLLREGRDFIYINTGDLLPSAFDSVVMIEKVKVVDKDRVQVDEPVNPWKHVRQPGEDVAEGEVILSARHTIRPVDQGVLLAAGVEQVSVLRRPRVGILPTGSEMVPPGLPLERGQLREFNGTVFKSLLEECGAEPDYRGVVPDRKEILSQEISRAVDMCDMVVVNAGSSAGSRDFTPKVLQDLGDVLLHGVATRPGKPVVIAVVKGKPVLGLPGYPVSAYLSFDWFVRPLIQKWYGLGRDSVHVVSARLNQDVQGKMGAEDFIRMQTAYVNGEYVASPLPGGAGVTMSVVRAASWLRIPQDVQRYHAGERVTLELVKPLEAIRKTLLLAGCDDPLLDWLGAEASTCCPGWSIQREVMEEEEGWKRLRNGGCHALVVYRRAGTPDGFVRICIAERDMGWITGSTVSKPVTCAADLLRPGLRFINLPPGSGIRERIKRMLEAKQNVGSVPNGWERVETSHWKAAASLSEGTADVMVGPYSVAKHYGLIWRPAWVEPLDLIVPVTVWEETAGNTLKKILLSQAFRSAAQRLGGYNLSQMGQLV</sequence>
<accession>A0A521FE26</accession>
<dbReference type="GO" id="GO:0061599">
    <property type="term" value="F:molybdopterin molybdotransferase activity"/>
    <property type="evidence" value="ECO:0007669"/>
    <property type="project" value="UniProtKB-UniRule"/>
</dbReference>
<dbReference type="InterPro" id="IPR036135">
    <property type="entry name" value="MoeA_linker/N_sf"/>
</dbReference>
<dbReference type="InterPro" id="IPR038987">
    <property type="entry name" value="MoeA-like"/>
</dbReference>
<dbReference type="Gene3D" id="3.90.105.10">
    <property type="entry name" value="Molybdopterin biosynthesis moea protein, domain 2"/>
    <property type="match status" value="1"/>
</dbReference>
<dbReference type="InterPro" id="IPR001453">
    <property type="entry name" value="MoaB/Mog_dom"/>
</dbReference>
<comment type="catalytic activity">
    <reaction evidence="9">
        <text>adenylyl-molybdopterin + molybdate = Mo-molybdopterin + AMP + H(+)</text>
        <dbReference type="Rhea" id="RHEA:35047"/>
        <dbReference type="ChEBI" id="CHEBI:15378"/>
        <dbReference type="ChEBI" id="CHEBI:36264"/>
        <dbReference type="ChEBI" id="CHEBI:62727"/>
        <dbReference type="ChEBI" id="CHEBI:71302"/>
        <dbReference type="ChEBI" id="CHEBI:456215"/>
        <dbReference type="EC" id="2.10.1.1"/>
    </reaction>
</comment>
<dbReference type="InterPro" id="IPR008284">
    <property type="entry name" value="MoCF_biosynth_CS"/>
</dbReference>
<comment type="pathway">
    <text evidence="3 10">Cofactor biosynthesis; molybdopterin biosynthesis.</text>
</comment>
<keyword evidence="10" id="KW-0479">Metal-binding</keyword>
<comment type="function">
    <text evidence="2">May be involved in the biosynthesis of molybdopterin.</text>
</comment>
<evidence type="ECO:0000256" key="8">
    <source>
        <dbReference type="ARBA" id="ARBA00023150"/>
    </source>
</evidence>
<dbReference type="SUPFAM" id="SSF63867">
    <property type="entry name" value="MoeA C-terminal domain-like"/>
    <property type="match status" value="1"/>
</dbReference>
<comment type="cofactor">
    <cofactor evidence="10">
        <name>Mg(2+)</name>
        <dbReference type="ChEBI" id="CHEBI:18420"/>
    </cofactor>
</comment>
<evidence type="ECO:0000313" key="12">
    <source>
        <dbReference type="EMBL" id="SMO94413.1"/>
    </source>
</evidence>
<dbReference type="EMBL" id="FXTI01000017">
    <property type="protein sequence ID" value="SMO94413.1"/>
    <property type="molecule type" value="Genomic_DNA"/>
</dbReference>
<evidence type="ECO:0000256" key="5">
    <source>
        <dbReference type="ARBA" id="ARBA00013269"/>
    </source>
</evidence>
<dbReference type="PANTHER" id="PTHR10192">
    <property type="entry name" value="MOLYBDOPTERIN BIOSYNTHESIS PROTEIN"/>
    <property type="match status" value="1"/>
</dbReference>
<comment type="similarity">
    <text evidence="4 10">Belongs to the MoeA family.</text>
</comment>
<dbReference type="Proteomes" id="UP000315636">
    <property type="component" value="Unassembled WGS sequence"/>
</dbReference>
<dbReference type="AlphaFoldDB" id="A0A521FE26"/>
<dbReference type="GO" id="GO:0005829">
    <property type="term" value="C:cytosol"/>
    <property type="evidence" value="ECO:0007669"/>
    <property type="project" value="TreeGrafter"/>
</dbReference>
<reference evidence="12 13" key="1">
    <citation type="submission" date="2017-05" db="EMBL/GenBank/DDBJ databases">
        <authorList>
            <person name="Varghese N."/>
            <person name="Submissions S."/>
        </authorList>
    </citation>
    <scope>NUCLEOTIDE SEQUENCE [LARGE SCALE GENOMIC DNA]</scope>
    <source>
        <strain evidence="12 13">DSM 45474</strain>
    </source>
</reference>
<evidence type="ECO:0000256" key="6">
    <source>
        <dbReference type="ARBA" id="ARBA00021108"/>
    </source>
</evidence>
<evidence type="ECO:0000256" key="7">
    <source>
        <dbReference type="ARBA" id="ARBA00022505"/>
    </source>
</evidence>
<dbReference type="Pfam" id="PF03453">
    <property type="entry name" value="MoeA_N"/>
    <property type="match status" value="1"/>
</dbReference>
<dbReference type="NCBIfam" id="TIGR00177">
    <property type="entry name" value="molyb_syn"/>
    <property type="match status" value="1"/>
</dbReference>
<dbReference type="SUPFAM" id="SSF63882">
    <property type="entry name" value="MoeA N-terminal region -like"/>
    <property type="match status" value="1"/>
</dbReference>
<keyword evidence="7 10" id="KW-0500">Molybdenum</keyword>
<feature type="domain" description="MoaB/Mog" evidence="11">
    <location>
        <begin position="173"/>
        <end position="310"/>
    </location>
</feature>
<dbReference type="Pfam" id="PF03454">
    <property type="entry name" value="MoeA_C"/>
    <property type="match status" value="1"/>
</dbReference>
<dbReference type="EC" id="2.10.1.1" evidence="5 10"/>
<evidence type="ECO:0000256" key="3">
    <source>
        <dbReference type="ARBA" id="ARBA00005046"/>
    </source>
</evidence>
<dbReference type="Pfam" id="PF12727">
    <property type="entry name" value="PBP_like"/>
    <property type="match status" value="1"/>
</dbReference>
<dbReference type="PANTHER" id="PTHR10192:SF16">
    <property type="entry name" value="MOLYBDOPTERIN MOLYBDENUMTRANSFERASE"/>
    <property type="match status" value="1"/>
</dbReference>
<evidence type="ECO:0000256" key="10">
    <source>
        <dbReference type="RuleBase" id="RU365090"/>
    </source>
</evidence>
<proteinExistence type="inferred from homology"/>
<dbReference type="SUPFAM" id="SSF53850">
    <property type="entry name" value="Periplasmic binding protein-like II"/>
    <property type="match status" value="1"/>
</dbReference>
<dbReference type="GO" id="GO:0046872">
    <property type="term" value="F:metal ion binding"/>
    <property type="evidence" value="ECO:0007669"/>
    <property type="project" value="UniProtKB-UniRule"/>
</dbReference>
<dbReference type="InterPro" id="IPR024370">
    <property type="entry name" value="PBP_domain"/>
</dbReference>
<evidence type="ECO:0000313" key="13">
    <source>
        <dbReference type="Proteomes" id="UP000315636"/>
    </source>
</evidence>
<evidence type="ECO:0000259" key="11">
    <source>
        <dbReference type="SMART" id="SM00852"/>
    </source>
</evidence>
<dbReference type="GO" id="GO:0006777">
    <property type="term" value="P:Mo-molybdopterin cofactor biosynthetic process"/>
    <property type="evidence" value="ECO:0007669"/>
    <property type="project" value="UniProtKB-UniRule"/>
</dbReference>
<dbReference type="Gene3D" id="2.170.190.11">
    <property type="entry name" value="Molybdopterin biosynthesis moea protein, domain 3"/>
    <property type="match status" value="1"/>
</dbReference>
<dbReference type="InterPro" id="IPR005111">
    <property type="entry name" value="MoeA_C_domain_IV"/>
</dbReference>
<keyword evidence="13" id="KW-1185">Reference proteome</keyword>
<evidence type="ECO:0000256" key="1">
    <source>
        <dbReference type="ARBA" id="ARBA00002901"/>
    </source>
</evidence>